<sequence length="219" mass="24611">MNRKNIIVLAGVFLVFAILGILFFSPSEISSNNLQNLNSNVTSSRGVLAPLEGDHVLEINNPKNVIIEYASLTCPHCAVFHNEVFPKIQTELINTGKVKYIFRDFPIDRYAMAGSMIAHCAGDEKYFAVINVLLKTQDQWLFDNENPYNGLLKVARLASLSEKEVEMCLKNKTLFSQIENNQKMATNRFGVNGTPAIFVNESRLTTLDFETILEYLGNN</sequence>
<protein>
    <recommendedName>
        <fullName evidence="2">Thioredoxin-like fold domain-containing protein</fullName>
    </recommendedName>
</protein>
<dbReference type="InterPro" id="IPR012336">
    <property type="entry name" value="Thioredoxin-like_fold"/>
</dbReference>
<dbReference type="Pfam" id="PF13462">
    <property type="entry name" value="Thioredoxin_4"/>
    <property type="match status" value="1"/>
</dbReference>
<name>A0A381PP91_9ZZZZ</name>
<dbReference type="SUPFAM" id="SSF52833">
    <property type="entry name" value="Thioredoxin-like"/>
    <property type="match status" value="1"/>
</dbReference>
<gene>
    <name evidence="3" type="ORF">METZ01_LOCUS21696</name>
</gene>
<accession>A0A381PP91</accession>
<dbReference type="PANTHER" id="PTHR13887">
    <property type="entry name" value="GLUTATHIONE S-TRANSFERASE KAPPA"/>
    <property type="match status" value="1"/>
</dbReference>
<dbReference type="AlphaFoldDB" id="A0A381PP91"/>
<evidence type="ECO:0000313" key="3">
    <source>
        <dbReference type="EMBL" id="SUZ68842.1"/>
    </source>
</evidence>
<dbReference type="EMBL" id="UINC01001045">
    <property type="protein sequence ID" value="SUZ68842.1"/>
    <property type="molecule type" value="Genomic_DNA"/>
</dbReference>
<reference evidence="3" key="1">
    <citation type="submission" date="2018-05" db="EMBL/GenBank/DDBJ databases">
        <authorList>
            <person name="Lanie J.A."/>
            <person name="Ng W.-L."/>
            <person name="Kazmierczak K.M."/>
            <person name="Andrzejewski T.M."/>
            <person name="Davidsen T.M."/>
            <person name="Wayne K.J."/>
            <person name="Tettelin H."/>
            <person name="Glass J.I."/>
            <person name="Rusch D."/>
            <person name="Podicherti R."/>
            <person name="Tsui H.-C.T."/>
            <person name="Winkler M.E."/>
        </authorList>
    </citation>
    <scope>NUCLEOTIDE SEQUENCE</scope>
</reference>
<evidence type="ECO:0000256" key="1">
    <source>
        <dbReference type="ARBA" id="ARBA00005791"/>
    </source>
</evidence>
<comment type="similarity">
    <text evidence="1">Belongs to the thioredoxin family. DsbA subfamily.</text>
</comment>
<evidence type="ECO:0000259" key="2">
    <source>
        <dbReference type="Pfam" id="PF13462"/>
    </source>
</evidence>
<proteinExistence type="inferred from homology"/>
<dbReference type="PANTHER" id="PTHR13887:SF56">
    <property type="entry name" value="THIOREDOXIN-LIKE REDUCTASE RV2466C"/>
    <property type="match status" value="1"/>
</dbReference>
<dbReference type="Gene3D" id="3.40.30.10">
    <property type="entry name" value="Glutaredoxin"/>
    <property type="match status" value="1"/>
</dbReference>
<organism evidence="3">
    <name type="scientific">marine metagenome</name>
    <dbReference type="NCBI Taxonomy" id="408172"/>
    <lineage>
        <taxon>unclassified sequences</taxon>
        <taxon>metagenomes</taxon>
        <taxon>ecological metagenomes</taxon>
    </lineage>
</organism>
<dbReference type="InterPro" id="IPR036249">
    <property type="entry name" value="Thioredoxin-like_sf"/>
</dbReference>
<feature type="domain" description="Thioredoxin-like fold" evidence="2">
    <location>
        <begin position="62"/>
        <end position="215"/>
    </location>
</feature>